<keyword evidence="2 9" id="KW-0479">Metal-binding</keyword>
<dbReference type="SUPFAM" id="SSF46565">
    <property type="entry name" value="Chaperone J-domain"/>
    <property type="match status" value="1"/>
</dbReference>
<dbReference type="Proteomes" id="UP001151582">
    <property type="component" value="Unassembled WGS sequence"/>
</dbReference>
<dbReference type="PROSITE" id="PS50076">
    <property type="entry name" value="DNAJ_2"/>
    <property type="match status" value="1"/>
</dbReference>
<reference evidence="13" key="1">
    <citation type="submission" date="2022-07" db="EMBL/GenBank/DDBJ databases">
        <title>Phylogenomic reconstructions and comparative analyses of Kickxellomycotina fungi.</title>
        <authorList>
            <person name="Reynolds N.K."/>
            <person name="Stajich J.E."/>
            <person name="Barry K."/>
            <person name="Grigoriev I.V."/>
            <person name="Crous P."/>
            <person name="Smith M.E."/>
        </authorList>
    </citation>
    <scope>NUCLEOTIDE SEQUENCE</scope>
    <source>
        <strain evidence="13">RSA 567</strain>
    </source>
</reference>
<evidence type="ECO:0000259" key="11">
    <source>
        <dbReference type="PROSITE" id="PS50076"/>
    </source>
</evidence>
<dbReference type="FunFam" id="1.10.287.110:FF:000016">
    <property type="entry name" value="DnaJ (Hsp40) homolog, subfamily A, member 2"/>
    <property type="match status" value="1"/>
</dbReference>
<dbReference type="Pfam" id="PF00226">
    <property type="entry name" value="DnaJ"/>
    <property type="match status" value="1"/>
</dbReference>
<dbReference type="PROSITE" id="PS51188">
    <property type="entry name" value="ZF_CR"/>
    <property type="match status" value="1"/>
</dbReference>
<sequence length="404" mass="44405">MVKDTKLYDALGVTAEASESEIKKAYRKLALKYHPDKNPNAGDQFKEISHAYEILSDPNKRETYDRFGEEGLNGNGMEGGMSAEDLFSHFFGGSGFGGGRRGQPSGPRRGKDTAYVLKVSLEELYKGKTSKLAFNKTVLCQKCDGKGGKDVKTCTTCNGQGIRVTLRQLGPMVQQIQQTCPDCQGDGNIIPEKNRCTACHGQKTKSERKIFEVHVDKGMKDGQKIVFNGEADQAPDTIPGDVVIVVEEKEHSYFKRKGDDLHYEAKIDLLTALAGGKFHIKHLDDRVLVVNILPGEVIKPGEIKSITGEGMPSYRHHHKGNLFVTFEIDFPPSNWTDPESIALLEKVLPPRPSLPPVKETDAEEVVLSSIDPAQQARAHRMDGMDDDDDMHGGQGGPGVQCAQQ</sequence>
<keyword evidence="3" id="KW-0677">Repeat</keyword>
<evidence type="ECO:0000313" key="13">
    <source>
        <dbReference type="EMBL" id="KAJ1982558.1"/>
    </source>
</evidence>
<evidence type="ECO:0000313" key="14">
    <source>
        <dbReference type="Proteomes" id="UP001151582"/>
    </source>
</evidence>
<dbReference type="InterPro" id="IPR002939">
    <property type="entry name" value="DnaJ_C"/>
</dbReference>
<dbReference type="SUPFAM" id="SSF49493">
    <property type="entry name" value="HSP40/DnaJ peptide-binding domain"/>
    <property type="match status" value="2"/>
</dbReference>
<dbReference type="SUPFAM" id="SSF57938">
    <property type="entry name" value="DnaJ/Hsp40 cysteine-rich domain"/>
    <property type="match status" value="1"/>
</dbReference>
<feature type="domain" description="J" evidence="11">
    <location>
        <begin position="6"/>
        <end position="68"/>
    </location>
</feature>
<dbReference type="Gene3D" id="2.10.230.10">
    <property type="entry name" value="Heat shock protein DnaJ, cysteine-rich domain"/>
    <property type="match status" value="1"/>
</dbReference>
<dbReference type="Gene3D" id="1.10.287.110">
    <property type="entry name" value="DnaJ domain"/>
    <property type="match status" value="1"/>
</dbReference>
<dbReference type="GO" id="GO:0009408">
    <property type="term" value="P:response to heat"/>
    <property type="evidence" value="ECO:0007669"/>
    <property type="project" value="InterPro"/>
</dbReference>
<dbReference type="InterPro" id="IPR036869">
    <property type="entry name" value="J_dom_sf"/>
</dbReference>
<feature type="zinc finger region" description="CR-type" evidence="9">
    <location>
        <begin position="127"/>
        <end position="208"/>
    </location>
</feature>
<evidence type="ECO:0000256" key="9">
    <source>
        <dbReference type="PROSITE-ProRule" id="PRU00546"/>
    </source>
</evidence>
<dbReference type="Pfam" id="PF00684">
    <property type="entry name" value="DnaJ_CXXCXGXG"/>
    <property type="match status" value="1"/>
</dbReference>
<dbReference type="HAMAP" id="MF_01152">
    <property type="entry name" value="DnaJ"/>
    <property type="match status" value="1"/>
</dbReference>
<dbReference type="InterPro" id="IPR008971">
    <property type="entry name" value="HSP40/DnaJ_pept-bd"/>
</dbReference>
<dbReference type="InterPro" id="IPR001623">
    <property type="entry name" value="DnaJ_domain"/>
</dbReference>
<evidence type="ECO:0000256" key="3">
    <source>
        <dbReference type="ARBA" id="ARBA00022737"/>
    </source>
</evidence>
<protein>
    <submittedName>
        <fullName evidence="13">Type I HSP40 co-chaperone</fullName>
    </submittedName>
</protein>
<accession>A0A9W8B9G1</accession>
<evidence type="ECO:0000256" key="6">
    <source>
        <dbReference type="ARBA" id="ARBA00023186"/>
    </source>
</evidence>
<dbReference type="FunFam" id="2.60.260.20:FF:000036">
    <property type="entry name" value="Type I HSP40 co-chaperone"/>
    <property type="match status" value="1"/>
</dbReference>
<evidence type="ECO:0000256" key="8">
    <source>
        <dbReference type="ARBA" id="ARBA00023289"/>
    </source>
</evidence>
<dbReference type="PRINTS" id="PR00625">
    <property type="entry name" value="JDOMAIN"/>
</dbReference>
<keyword evidence="5 9" id="KW-0862">Zinc</keyword>
<dbReference type="PANTHER" id="PTHR43888">
    <property type="entry name" value="DNAJ-LIKE-2, ISOFORM A-RELATED"/>
    <property type="match status" value="1"/>
</dbReference>
<dbReference type="InterPro" id="IPR036410">
    <property type="entry name" value="HSP_DnaJ_Cys-rich_dom_sf"/>
</dbReference>
<evidence type="ECO:0000256" key="10">
    <source>
        <dbReference type="SAM" id="MobiDB-lite"/>
    </source>
</evidence>
<name>A0A9W8B9G1_9FUNG</name>
<dbReference type="GO" id="GO:0051082">
    <property type="term" value="F:unfolded protein binding"/>
    <property type="evidence" value="ECO:0007669"/>
    <property type="project" value="InterPro"/>
</dbReference>
<dbReference type="GO" id="GO:0006457">
    <property type="term" value="P:protein folding"/>
    <property type="evidence" value="ECO:0007669"/>
    <property type="project" value="InterPro"/>
</dbReference>
<keyword evidence="7" id="KW-0449">Lipoprotein</keyword>
<keyword evidence="4 9" id="KW-0863">Zinc-finger</keyword>
<dbReference type="GO" id="GO:0008270">
    <property type="term" value="F:zinc ion binding"/>
    <property type="evidence" value="ECO:0007669"/>
    <property type="project" value="UniProtKB-KW"/>
</dbReference>
<dbReference type="InterPro" id="IPR012724">
    <property type="entry name" value="DnaJ"/>
</dbReference>
<evidence type="ECO:0000256" key="4">
    <source>
        <dbReference type="ARBA" id="ARBA00022771"/>
    </source>
</evidence>
<dbReference type="GO" id="GO:0005524">
    <property type="term" value="F:ATP binding"/>
    <property type="evidence" value="ECO:0007669"/>
    <property type="project" value="InterPro"/>
</dbReference>
<proteinExistence type="inferred from homology"/>
<keyword evidence="6" id="KW-0143">Chaperone</keyword>
<dbReference type="CDD" id="cd06257">
    <property type="entry name" value="DnaJ"/>
    <property type="match status" value="1"/>
</dbReference>
<dbReference type="InterPro" id="IPR001305">
    <property type="entry name" value="HSP_DnaJ_Cys-rich_dom"/>
</dbReference>
<dbReference type="Gene3D" id="2.60.260.20">
    <property type="entry name" value="Urease metallochaperone UreE, N-terminal domain"/>
    <property type="match status" value="2"/>
</dbReference>
<dbReference type="OrthoDB" id="550424at2759"/>
<evidence type="ECO:0000259" key="12">
    <source>
        <dbReference type="PROSITE" id="PS51188"/>
    </source>
</evidence>
<feature type="region of interest" description="Disordered" evidence="10">
    <location>
        <begin position="351"/>
        <end position="404"/>
    </location>
</feature>
<dbReference type="FunFam" id="2.10.230.10:FF:000001">
    <property type="entry name" value="DnaJ subfamily A member 2"/>
    <property type="match status" value="1"/>
</dbReference>
<evidence type="ECO:0000256" key="5">
    <source>
        <dbReference type="ARBA" id="ARBA00022833"/>
    </source>
</evidence>
<evidence type="ECO:0000256" key="7">
    <source>
        <dbReference type="ARBA" id="ARBA00023288"/>
    </source>
</evidence>
<dbReference type="AlphaFoldDB" id="A0A9W8B9G1"/>
<keyword evidence="1" id="KW-0488">Methylation</keyword>
<dbReference type="GO" id="GO:0030544">
    <property type="term" value="F:Hsp70 protein binding"/>
    <property type="evidence" value="ECO:0007669"/>
    <property type="project" value="InterPro"/>
</dbReference>
<gene>
    <name evidence="13" type="primary">YDJ1</name>
    <name evidence="13" type="ORF">H4R34_001666</name>
</gene>
<dbReference type="PROSITE" id="PS00636">
    <property type="entry name" value="DNAJ_1"/>
    <property type="match status" value="1"/>
</dbReference>
<dbReference type="EMBL" id="JANBQB010000086">
    <property type="protein sequence ID" value="KAJ1982558.1"/>
    <property type="molecule type" value="Genomic_DNA"/>
</dbReference>
<comment type="caution">
    <text evidence="13">The sequence shown here is derived from an EMBL/GenBank/DDBJ whole genome shotgun (WGS) entry which is preliminary data.</text>
</comment>
<evidence type="ECO:0000256" key="1">
    <source>
        <dbReference type="ARBA" id="ARBA00022481"/>
    </source>
</evidence>
<dbReference type="CDD" id="cd10747">
    <property type="entry name" value="DnaJ_C"/>
    <property type="match status" value="1"/>
</dbReference>
<dbReference type="Pfam" id="PF01556">
    <property type="entry name" value="DnaJ_C"/>
    <property type="match status" value="1"/>
</dbReference>
<dbReference type="CDD" id="cd10719">
    <property type="entry name" value="DnaJ_zf"/>
    <property type="match status" value="1"/>
</dbReference>
<organism evidence="13 14">
    <name type="scientific">Dimargaris verticillata</name>
    <dbReference type="NCBI Taxonomy" id="2761393"/>
    <lineage>
        <taxon>Eukaryota</taxon>
        <taxon>Fungi</taxon>
        <taxon>Fungi incertae sedis</taxon>
        <taxon>Zoopagomycota</taxon>
        <taxon>Kickxellomycotina</taxon>
        <taxon>Dimargaritomycetes</taxon>
        <taxon>Dimargaritales</taxon>
        <taxon>Dimargaritaceae</taxon>
        <taxon>Dimargaris</taxon>
    </lineage>
</organism>
<dbReference type="InterPro" id="IPR018253">
    <property type="entry name" value="DnaJ_domain_CS"/>
</dbReference>
<feature type="domain" description="CR-type" evidence="12">
    <location>
        <begin position="127"/>
        <end position="208"/>
    </location>
</feature>
<evidence type="ECO:0000256" key="2">
    <source>
        <dbReference type="ARBA" id="ARBA00022723"/>
    </source>
</evidence>
<keyword evidence="14" id="KW-1185">Reference proteome</keyword>
<dbReference type="InterPro" id="IPR044713">
    <property type="entry name" value="DNJA1/2-like"/>
</dbReference>
<dbReference type="SMART" id="SM00271">
    <property type="entry name" value="DnaJ"/>
    <property type="match status" value="1"/>
</dbReference>
<keyword evidence="8" id="KW-0636">Prenylation</keyword>